<gene>
    <name evidence="1" type="ORF">Aco03nite_048440</name>
</gene>
<accession>A0ABQ3XD42</accession>
<name>A0ABQ3XD42_9ACTN</name>
<dbReference type="EMBL" id="BOMG01000057">
    <property type="protein sequence ID" value="GID56440.1"/>
    <property type="molecule type" value="Genomic_DNA"/>
</dbReference>
<comment type="caution">
    <text evidence="1">The sequence shown here is derived from an EMBL/GenBank/DDBJ whole genome shotgun (WGS) entry which is preliminary data.</text>
</comment>
<evidence type="ECO:0000313" key="1">
    <source>
        <dbReference type="EMBL" id="GID56440.1"/>
    </source>
</evidence>
<dbReference type="Proteomes" id="UP000612282">
    <property type="component" value="Unassembled WGS sequence"/>
</dbReference>
<reference evidence="1 2" key="1">
    <citation type="submission" date="2021-01" db="EMBL/GenBank/DDBJ databases">
        <title>Whole genome shotgun sequence of Actinoplanes couchii NBRC 106145.</title>
        <authorList>
            <person name="Komaki H."/>
            <person name="Tamura T."/>
        </authorList>
    </citation>
    <scope>NUCLEOTIDE SEQUENCE [LARGE SCALE GENOMIC DNA]</scope>
    <source>
        <strain evidence="1 2">NBRC 106145</strain>
    </source>
</reference>
<evidence type="ECO:0000313" key="2">
    <source>
        <dbReference type="Proteomes" id="UP000612282"/>
    </source>
</evidence>
<organism evidence="1 2">
    <name type="scientific">Actinoplanes couchii</name>
    <dbReference type="NCBI Taxonomy" id="403638"/>
    <lineage>
        <taxon>Bacteria</taxon>
        <taxon>Bacillati</taxon>
        <taxon>Actinomycetota</taxon>
        <taxon>Actinomycetes</taxon>
        <taxon>Micromonosporales</taxon>
        <taxon>Micromonosporaceae</taxon>
        <taxon>Actinoplanes</taxon>
    </lineage>
</organism>
<dbReference type="RefSeq" id="WP_203798085.1">
    <property type="nucleotide sequence ID" value="NZ_BAAAQE010000034.1"/>
</dbReference>
<protein>
    <submittedName>
        <fullName evidence="1">Uncharacterized protein</fullName>
    </submittedName>
</protein>
<proteinExistence type="predicted"/>
<sequence length="209" mass="22862">MTRNGYRFAIAYPQSWWSVNLHPSVRDAEIRKRLLHGLSGPEQAQHADAIRDAVRAARKWAAACHDQGALQFYGFFDLVDGIPLTALTMVLRYVVPEDEEVDLGDLMVGFAMHNAGTPLGKGTAANRTEILDLPNAGPAGRFTAIHEVEIEGIGTTRFSVMNTIVPLAGTREMLIVTSVTPNVDFADPFLALFEQIADTLTLERVSVDA</sequence>
<keyword evidence="2" id="KW-1185">Reference proteome</keyword>